<name>W9AHW8_MYCCO</name>
<dbReference type="Proteomes" id="UP000028870">
    <property type="component" value="Unassembled WGS sequence"/>
</dbReference>
<keyword evidence="2" id="KW-1133">Transmembrane helix</keyword>
<evidence type="ECO:0000256" key="2">
    <source>
        <dbReference type="SAM" id="Phobius"/>
    </source>
</evidence>
<sequence length="205" mass="21623">MLLDIAPPLVGYYGLRALGVSEYLALLTATVQAGIKVGYDAIRARRLDPFAGYLMLNFGLSLAVGLATHDARMLMVGDTLVGGIGALVFLGSCVIGKPLTQVVAERVQGSDERSREEPTGTDGSPEPGEAAFKHRVHVLLSAIWGVGLLIGMFVSLGIIFSFSVDVGKGVNTAVSLAVTGVLILVTIVVAKRARARWEQRSTTQS</sequence>
<evidence type="ECO:0000256" key="1">
    <source>
        <dbReference type="SAM" id="MobiDB-lite"/>
    </source>
</evidence>
<feature type="transmembrane region" description="Helical" evidence="2">
    <location>
        <begin position="138"/>
        <end position="164"/>
    </location>
</feature>
<evidence type="ECO:0008006" key="5">
    <source>
        <dbReference type="Google" id="ProtNLM"/>
    </source>
</evidence>
<keyword evidence="2" id="KW-0472">Membrane</keyword>
<feature type="transmembrane region" description="Helical" evidence="2">
    <location>
        <begin position="170"/>
        <end position="190"/>
    </location>
</feature>
<organism evidence="3 4">
    <name type="scientific">Mycolicibacterium cosmeticum</name>
    <dbReference type="NCBI Taxonomy" id="258533"/>
    <lineage>
        <taxon>Bacteria</taxon>
        <taxon>Bacillati</taxon>
        <taxon>Actinomycetota</taxon>
        <taxon>Actinomycetes</taxon>
        <taxon>Mycobacteriales</taxon>
        <taxon>Mycobacteriaceae</taxon>
        <taxon>Mycolicibacterium</taxon>
    </lineage>
</organism>
<evidence type="ECO:0000313" key="3">
    <source>
        <dbReference type="EMBL" id="CDO05324.1"/>
    </source>
</evidence>
<dbReference type="EMBL" id="CCBB010000001">
    <property type="protein sequence ID" value="CDO05324.1"/>
    <property type="molecule type" value="Genomic_DNA"/>
</dbReference>
<gene>
    <name evidence="3" type="ORF">BN977_00091</name>
</gene>
<dbReference type="NCBIfam" id="NF041646">
    <property type="entry name" value="VC0807_fam"/>
    <property type="match status" value="1"/>
</dbReference>
<feature type="compositionally biased region" description="Basic and acidic residues" evidence="1">
    <location>
        <begin position="108"/>
        <end position="118"/>
    </location>
</feature>
<reference evidence="3" key="1">
    <citation type="submission" date="2014-03" db="EMBL/GenBank/DDBJ databases">
        <title>Draft Genome Sequence of Mycobacterium cosmeticum DSM 44829.</title>
        <authorList>
            <person name="Croce O."/>
            <person name="Robert C."/>
            <person name="Raoult D."/>
            <person name="Drancourt M."/>
        </authorList>
    </citation>
    <scope>NUCLEOTIDE SEQUENCE [LARGE SCALE GENOMIC DNA]</scope>
    <source>
        <strain evidence="3">DSM 44829</strain>
    </source>
</reference>
<feature type="transmembrane region" description="Helical" evidence="2">
    <location>
        <begin position="74"/>
        <end position="96"/>
    </location>
</feature>
<dbReference type="eggNOG" id="ENOG5032U91">
    <property type="taxonomic scope" value="Bacteria"/>
</dbReference>
<feature type="transmembrane region" description="Helical" evidence="2">
    <location>
        <begin position="50"/>
        <end position="68"/>
    </location>
</feature>
<accession>W9AHW8</accession>
<comment type="caution">
    <text evidence="3">The sequence shown here is derived from an EMBL/GenBank/DDBJ whole genome shotgun (WGS) entry which is preliminary data.</text>
</comment>
<feature type="transmembrane region" description="Helical" evidence="2">
    <location>
        <begin position="20"/>
        <end position="38"/>
    </location>
</feature>
<protein>
    <recommendedName>
        <fullName evidence="5">Transmembrane protein</fullName>
    </recommendedName>
</protein>
<dbReference type="STRING" id="258533.BN977_00091"/>
<proteinExistence type="predicted"/>
<feature type="region of interest" description="Disordered" evidence="1">
    <location>
        <begin position="106"/>
        <end position="128"/>
    </location>
</feature>
<keyword evidence="4" id="KW-1185">Reference proteome</keyword>
<evidence type="ECO:0000313" key="4">
    <source>
        <dbReference type="Proteomes" id="UP000028870"/>
    </source>
</evidence>
<dbReference type="AlphaFoldDB" id="W9AHW8"/>
<reference evidence="3" key="2">
    <citation type="submission" date="2014-03" db="EMBL/GenBank/DDBJ databases">
        <authorList>
            <person name="Urmite Genomes"/>
        </authorList>
    </citation>
    <scope>NUCLEOTIDE SEQUENCE</scope>
    <source>
        <strain evidence="3">DSM 44829</strain>
    </source>
</reference>
<keyword evidence="2" id="KW-0812">Transmembrane</keyword>